<sequence length="140" mass="16111">MPEKDEVKMTPIEPPLYTPPVTQYYADFNESGNITGFYVNTIHGENIPEAALPITIEEWQLYSSNSYLYKFDGEAIREKTPEEIAGEYVEPEPIPKTEDQLRIELLEQENTLLTAQNQAISERADFIDEVIAEMAMMVYR</sequence>
<accession>A0ABY1JSG1</accession>
<gene>
    <name evidence="1" type="ORF">SAMN05421578_103379</name>
</gene>
<evidence type="ECO:0008006" key="3">
    <source>
        <dbReference type="Google" id="ProtNLM"/>
    </source>
</evidence>
<proteinExistence type="predicted"/>
<reference evidence="1 2" key="1">
    <citation type="submission" date="2017-01" db="EMBL/GenBank/DDBJ databases">
        <authorList>
            <person name="Varghese N."/>
            <person name="Submissions S."/>
        </authorList>
    </citation>
    <scope>NUCLEOTIDE SEQUENCE [LARGE SCALE GENOMIC DNA]</scope>
    <source>
        <strain evidence="1 2">ATCC 23464</strain>
    </source>
</reference>
<keyword evidence="2" id="KW-1185">Reference proteome</keyword>
<organism evidence="1 2">
    <name type="scientific">Paenibacillus macquariensis</name>
    <dbReference type="NCBI Taxonomy" id="948756"/>
    <lineage>
        <taxon>Bacteria</taxon>
        <taxon>Bacillati</taxon>
        <taxon>Bacillota</taxon>
        <taxon>Bacilli</taxon>
        <taxon>Bacillales</taxon>
        <taxon>Paenibacillaceae</taxon>
        <taxon>Paenibacillus</taxon>
    </lineage>
</organism>
<dbReference type="Proteomes" id="UP000186666">
    <property type="component" value="Unassembled WGS sequence"/>
</dbReference>
<evidence type="ECO:0000313" key="1">
    <source>
        <dbReference type="EMBL" id="SIQ68847.1"/>
    </source>
</evidence>
<dbReference type="RefSeq" id="WP_068582896.1">
    <property type="nucleotide sequence ID" value="NZ_FTNK01000003.1"/>
</dbReference>
<dbReference type="EMBL" id="FTNK01000003">
    <property type="protein sequence ID" value="SIQ68847.1"/>
    <property type="molecule type" value="Genomic_DNA"/>
</dbReference>
<name>A0ABY1JSG1_9BACL</name>
<protein>
    <recommendedName>
        <fullName evidence="3">Bacteriophage SP-beta YorD domain-containing protein</fullName>
    </recommendedName>
</protein>
<comment type="caution">
    <text evidence="1">The sequence shown here is derived from an EMBL/GenBank/DDBJ whole genome shotgun (WGS) entry which is preliminary data.</text>
</comment>
<evidence type="ECO:0000313" key="2">
    <source>
        <dbReference type="Proteomes" id="UP000186666"/>
    </source>
</evidence>